<dbReference type="STRING" id="200324.A0A2N5U7K3"/>
<evidence type="ECO:0000313" key="2">
    <source>
        <dbReference type="EMBL" id="PLW33658.1"/>
    </source>
</evidence>
<keyword evidence="3" id="KW-1185">Reference proteome</keyword>
<gene>
    <name evidence="2" type="ORF">PCANC_23077</name>
</gene>
<evidence type="ECO:0000256" key="1">
    <source>
        <dbReference type="SAM" id="MobiDB-lite"/>
    </source>
</evidence>
<sequence>MSLQRTPPTRPANATTPRSTKDCSPDSPENTAIPPSCMPLHQRDHCVDGRQLPPRAHSIDSGNYGNSGFVNVDNSHRRTRVNRPLHQESPGFAAPPPPPPPPPHNRSHFHGGPPAPPPPPGGPISEAEDQARIKAEKDLSGLVDGAVNHVKSLGILRLDGSNFREWFRAIEMISQDILEDRHFYQVPCVQPILEKMAKRILLRVVDPTLADKLWTQPHVFAMMSSLRSCFTTFSEAHMI</sequence>
<dbReference type="AlphaFoldDB" id="A0A2N5U7K3"/>
<reference evidence="2 3" key="1">
    <citation type="submission" date="2017-11" db="EMBL/GenBank/DDBJ databases">
        <title>De novo assembly and phasing of dikaryotic genomes from two isolates of Puccinia coronata f. sp. avenae, the causal agent of oat crown rust.</title>
        <authorList>
            <person name="Miller M.E."/>
            <person name="Zhang Y."/>
            <person name="Omidvar V."/>
            <person name="Sperschneider J."/>
            <person name="Schwessinger B."/>
            <person name="Raley C."/>
            <person name="Palmer J.M."/>
            <person name="Garnica D."/>
            <person name="Upadhyaya N."/>
            <person name="Rathjen J."/>
            <person name="Taylor J.M."/>
            <person name="Park R.F."/>
            <person name="Dodds P.N."/>
            <person name="Hirsch C.D."/>
            <person name="Kianian S.F."/>
            <person name="Figueroa M."/>
        </authorList>
    </citation>
    <scope>NUCLEOTIDE SEQUENCE [LARGE SCALE GENOMIC DNA]</scope>
    <source>
        <strain evidence="2">12NC29</strain>
    </source>
</reference>
<feature type="compositionally biased region" description="Pro residues" evidence="1">
    <location>
        <begin position="113"/>
        <end position="122"/>
    </location>
</feature>
<evidence type="ECO:0000313" key="3">
    <source>
        <dbReference type="Proteomes" id="UP000235388"/>
    </source>
</evidence>
<name>A0A2N5U7K3_9BASI</name>
<feature type="compositionally biased region" description="Pro residues" evidence="1">
    <location>
        <begin position="93"/>
        <end position="104"/>
    </location>
</feature>
<organism evidence="2 3">
    <name type="scientific">Puccinia coronata f. sp. avenae</name>
    <dbReference type="NCBI Taxonomy" id="200324"/>
    <lineage>
        <taxon>Eukaryota</taxon>
        <taxon>Fungi</taxon>
        <taxon>Dikarya</taxon>
        <taxon>Basidiomycota</taxon>
        <taxon>Pucciniomycotina</taxon>
        <taxon>Pucciniomycetes</taxon>
        <taxon>Pucciniales</taxon>
        <taxon>Pucciniaceae</taxon>
        <taxon>Puccinia</taxon>
    </lineage>
</organism>
<comment type="caution">
    <text evidence="2">The sequence shown here is derived from an EMBL/GenBank/DDBJ whole genome shotgun (WGS) entry which is preliminary data.</text>
</comment>
<accession>A0A2N5U7K3</accession>
<proteinExistence type="predicted"/>
<protein>
    <submittedName>
        <fullName evidence="2">Uncharacterized protein</fullName>
    </submittedName>
</protein>
<feature type="compositionally biased region" description="Low complexity" evidence="1">
    <location>
        <begin position="1"/>
        <end position="18"/>
    </location>
</feature>
<feature type="region of interest" description="Disordered" evidence="1">
    <location>
        <begin position="86"/>
        <end position="126"/>
    </location>
</feature>
<dbReference type="EMBL" id="PGCJ01000294">
    <property type="protein sequence ID" value="PLW33658.1"/>
    <property type="molecule type" value="Genomic_DNA"/>
</dbReference>
<dbReference type="Proteomes" id="UP000235388">
    <property type="component" value="Unassembled WGS sequence"/>
</dbReference>
<feature type="region of interest" description="Disordered" evidence="1">
    <location>
        <begin position="1"/>
        <end position="72"/>
    </location>
</feature>
<feature type="compositionally biased region" description="Polar residues" evidence="1">
    <location>
        <begin position="60"/>
        <end position="72"/>
    </location>
</feature>
<dbReference type="SUPFAM" id="SSF101447">
    <property type="entry name" value="Formin homology 2 domain (FH2 domain)"/>
    <property type="match status" value="1"/>
</dbReference>